<dbReference type="PANTHER" id="PTHR33751:SF11">
    <property type="entry name" value="BLL4483 PROTEIN"/>
    <property type="match status" value="1"/>
</dbReference>
<dbReference type="InterPro" id="IPR009056">
    <property type="entry name" value="Cyt_c-like_dom"/>
</dbReference>
<evidence type="ECO:0000256" key="3">
    <source>
        <dbReference type="ARBA" id="ARBA00023004"/>
    </source>
</evidence>
<evidence type="ECO:0000256" key="4">
    <source>
        <dbReference type="PROSITE-ProRule" id="PRU00433"/>
    </source>
</evidence>
<dbReference type="SUPFAM" id="SSF46626">
    <property type="entry name" value="Cytochrome c"/>
    <property type="match status" value="2"/>
</dbReference>
<proteinExistence type="predicted"/>
<evidence type="ECO:0000313" key="8">
    <source>
        <dbReference type="Proteomes" id="UP000735592"/>
    </source>
</evidence>
<keyword evidence="2 4" id="KW-0479">Metal-binding</keyword>
<evidence type="ECO:0000256" key="5">
    <source>
        <dbReference type="SAM" id="SignalP"/>
    </source>
</evidence>
<feature type="chain" id="PRO_5045460351" evidence="5">
    <location>
        <begin position="29"/>
        <end position="240"/>
    </location>
</feature>
<evidence type="ECO:0000256" key="1">
    <source>
        <dbReference type="ARBA" id="ARBA00022617"/>
    </source>
</evidence>
<feature type="signal peptide" evidence="5">
    <location>
        <begin position="1"/>
        <end position="28"/>
    </location>
</feature>
<dbReference type="PANTHER" id="PTHR33751">
    <property type="entry name" value="CBB3-TYPE CYTOCHROME C OXIDASE SUBUNIT FIXP"/>
    <property type="match status" value="1"/>
</dbReference>
<keyword evidence="1 4" id="KW-0349">Heme</keyword>
<protein>
    <submittedName>
        <fullName evidence="7">C-type cytochrome</fullName>
    </submittedName>
</protein>
<organism evidence="7 8">
    <name type="scientific">Pseudoduganella danionis</name>
    <dbReference type="NCBI Taxonomy" id="1890295"/>
    <lineage>
        <taxon>Bacteria</taxon>
        <taxon>Pseudomonadati</taxon>
        <taxon>Pseudomonadota</taxon>
        <taxon>Betaproteobacteria</taxon>
        <taxon>Burkholderiales</taxon>
        <taxon>Oxalobacteraceae</taxon>
        <taxon>Telluria group</taxon>
        <taxon>Pseudoduganella</taxon>
    </lineage>
</organism>
<reference evidence="7 8" key="1">
    <citation type="submission" date="2019-11" db="EMBL/GenBank/DDBJ databases">
        <title>Type strains purchased from KCTC, JCM and DSMZ.</title>
        <authorList>
            <person name="Lu H."/>
        </authorList>
    </citation>
    <scope>NUCLEOTIDE SEQUENCE [LARGE SCALE GENOMIC DNA]</scope>
    <source>
        <strain evidence="7 8">DSM 103461</strain>
    </source>
</reference>
<dbReference type="Gene3D" id="1.10.760.10">
    <property type="entry name" value="Cytochrome c-like domain"/>
    <property type="match status" value="2"/>
</dbReference>
<name>A0ABW9SM09_9BURK</name>
<accession>A0ABW9SM09</accession>
<comment type="caution">
    <text evidence="7">The sequence shown here is derived from an EMBL/GenBank/DDBJ whole genome shotgun (WGS) entry which is preliminary data.</text>
</comment>
<evidence type="ECO:0000313" key="7">
    <source>
        <dbReference type="EMBL" id="MTW32263.1"/>
    </source>
</evidence>
<dbReference type="InterPro" id="IPR050597">
    <property type="entry name" value="Cytochrome_c_Oxidase_Subunit"/>
</dbReference>
<evidence type="ECO:0000259" key="6">
    <source>
        <dbReference type="PROSITE" id="PS51007"/>
    </source>
</evidence>
<dbReference type="EMBL" id="WNKW01000001">
    <property type="protein sequence ID" value="MTW32263.1"/>
    <property type="molecule type" value="Genomic_DNA"/>
</dbReference>
<feature type="domain" description="Cytochrome c" evidence="6">
    <location>
        <begin position="123"/>
        <end position="213"/>
    </location>
</feature>
<dbReference type="RefSeq" id="WP_155433549.1">
    <property type="nucleotide sequence ID" value="NZ_JBHLXK010000003.1"/>
</dbReference>
<keyword evidence="8" id="KW-1185">Reference proteome</keyword>
<dbReference type="Proteomes" id="UP000735592">
    <property type="component" value="Unassembled WGS sequence"/>
</dbReference>
<gene>
    <name evidence="7" type="ORF">GM655_05400</name>
</gene>
<sequence length="240" mass="25578">MVCLPTSPALCRAALLAIILGSNGHSVAAPVPDTLAQRLAACVSCHAREEKRDAYFPRIAGKPAGYLYNQLLNFREGRRNYPLMTYMVTHQSDAYLAEMADYFSRLVPSYPPLAGQQTSATAAQLERGQTLVEHGDAGRKIPACTACHGATLGGVQPAIPGLLGLPADYINAQFGAWRNHTRRAAAPDCMAEIAGRLSEPDVAAISQWLSRQPPAAAHVAARPARPLPLECGSMPAATRP</sequence>
<evidence type="ECO:0000256" key="2">
    <source>
        <dbReference type="ARBA" id="ARBA00022723"/>
    </source>
</evidence>
<keyword evidence="5" id="KW-0732">Signal</keyword>
<dbReference type="PROSITE" id="PS51007">
    <property type="entry name" value="CYTC"/>
    <property type="match status" value="1"/>
</dbReference>
<dbReference type="InterPro" id="IPR036909">
    <property type="entry name" value="Cyt_c-like_dom_sf"/>
</dbReference>
<keyword evidence="3 4" id="KW-0408">Iron</keyword>